<dbReference type="SUPFAM" id="SSF53474">
    <property type="entry name" value="alpha/beta-Hydrolases"/>
    <property type="match status" value="1"/>
</dbReference>
<evidence type="ECO:0000313" key="1">
    <source>
        <dbReference type="EMBL" id="MBU3819609.1"/>
    </source>
</evidence>
<gene>
    <name evidence="1" type="ORF">H9864_04465</name>
</gene>
<dbReference type="AlphaFoldDB" id="A0A9E2NS47"/>
<name>A0A9E2NS47_9FIRM</name>
<reference evidence="1" key="1">
    <citation type="journal article" date="2021" name="PeerJ">
        <title>Extensive microbial diversity within the chicken gut microbiome revealed by metagenomics and culture.</title>
        <authorList>
            <person name="Gilroy R."/>
            <person name="Ravi A."/>
            <person name="Getino M."/>
            <person name="Pursley I."/>
            <person name="Horton D.L."/>
            <person name="Alikhan N.F."/>
            <person name="Baker D."/>
            <person name="Gharbi K."/>
            <person name="Hall N."/>
            <person name="Watson M."/>
            <person name="Adriaenssens E.M."/>
            <person name="Foster-Nyarko E."/>
            <person name="Jarju S."/>
            <person name="Secka A."/>
            <person name="Antonio M."/>
            <person name="Oren A."/>
            <person name="Chaudhuri R.R."/>
            <person name="La Ragione R."/>
            <person name="Hildebrand F."/>
            <person name="Pallen M.J."/>
        </authorList>
    </citation>
    <scope>NUCLEOTIDE SEQUENCE</scope>
    <source>
        <strain evidence="1">742</strain>
    </source>
</reference>
<reference evidence="1" key="2">
    <citation type="submission" date="2021-04" db="EMBL/GenBank/DDBJ databases">
        <authorList>
            <person name="Gilroy R."/>
        </authorList>
    </citation>
    <scope>NUCLEOTIDE SEQUENCE</scope>
    <source>
        <strain evidence="1">742</strain>
    </source>
</reference>
<accession>A0A9E2NS47</accession>
<comment type="caution">
    <text evidence="1">The sequence shown here is derived from an EMBL/GenBank/DDBJ whole genome shotgun (WGS) entry which is preliminary data.</text>
</comment>
<dbReference type="Proteomes" id="UP000824178">
    <property type="component" value="Unassembled WGS sequence"/>
</dbReference>
<protein>
    <recommendedName>
        <fullName evidence="3">Esterase</fullName>
    </recommendedName>
</protein>
<evidence type="ECO:0000313" key="2">
    <source>
        <dbReference type="Proteomes" id="UP000824178"/>
    </source>
</evidence>
<dbReference type="Gene3D" id="3.40.50.1820">
    <property type="entry name" value="alpha/beta hydrolase"/>
    <property type="match status" value="1"/>
</dbReference>
<dbReference type="Pfam" id="PF00756">
    <property type="entry name" value="Esterase"/>
    <property type="match status" value="1"/>
</dbReference>
<dbReference type="InterPro" id="IPR029058">
    <property type="entry name" value="AB_hydrolase_fold"/>
</dbReference>
<sequence length="270" mass="29522">MMQGTYYKEWSSALGREMEFKVYGKGGAPVLALPCGGGRFYDWEDQGMLEASSWLLESGKIQLFCADGLGAEQWAADVTPRRRAELQEKYFGYLTRELAPRVLALNAAAPKAAAPAGTADKKGSEKKEEPAPSGIWCVGTDLGGWQAMNLRLRRPDLFCGAVCLSGLYDPSSRLGGPEDDLALRNSPLPYLAAGLPGCSQPGLLREEGRLILCAGQGQYESEALASTQAMQAALQAAGIPEHTEIWGTDVTHEWYWWAKAWNIFSERLFH</sequence>
<dbReference type="InterPro" id="IPR000801">
    <property type="entry name" value="Esterase-like"/>
</dbReference>
<proteinExistence type="predicted"/>
<organism evidence="1 2">
    <name type="scientific">Candidatus Faecalibacterium intestinavium</name>
    <dbReference type="NCBI Taxonomy" id="2838580"/>
    <lineage>
        <taxon>Bacteria</taxon>
        <taxon>Bacillati</taxon>
        <taxon>Bacillota</taxon>
        <taxon>Clostridia</taxon>
        <taxon>Eubacteriales</taxon>
        <taxon>Oscillospiraceae</taxon>
        <taxon>Faecalibacterium</taxon>
    </lineage>
</organism>
<dbReference type="EMBL" id="JAHLFH010000093">
    <property type="protein sequence ID" value="MBU3819609.1"/>
    <property type="molecule type" value="Genomic_DNA"/>
</dbReference>
<evidence type="ECO:0008006" key="3">
    <source>
        <dbReference type="Google" id="ProtNLM"/>
    </source>
</evidence>